<feature type="region of interest" description="Disordered" evidence="8">
    <location>
        <begin position="1"/>
        <end position="68"/>
    </location>
</feature>
<feature type="compositionally biased region" description="Polar residues" evidence="8">
    <location>
        <begin position="51"/>
        <end position="68"/>
    </location>
</feature>
<evidence type="ECO:0000256" key="2">
    <source>
        <dbReference type="ARBA" id="ARBA00022475"/>
    </source>
</evidence>
<reference evidence="9 10" key="1">
    <citation type="submission" date="2022-05" db="EMBL/GenBank/DDBJ databases">
        <authorList>
            <consortium name="Genoscope - CEA"/>
            <person name="William W."/>
        </authorList>
    </citation>
    <scope>NUCLEOTIDE SEQUENCE [LARGE SCALE GENOMIC DNA]</scope>
</reference>
<organism evidence="9 10">
    <name type="scientific">Porites evermanni</name>
    <dbReference type="NCBI Taxonomy" id="104178"/>
    <lineage>
        <taxon>Eukaryota</taxon>
        <taxon>Metazoa</taxon>
        <taxon>Cnidaria</taxon>
        <taxon>Anthozoa</taxon>
        <taxon>Hexacorallia</taxon>
        <taxon>Scleractinia</taxon>
        <taxon>Fungiina</taxon>
        <taxon>Poritidae</taxon>
        <taxon>Porites</taxon>
    </lineage>
</organism>
<dbReference type="InterPro" id="IPR040140">
    <property type="entry name" value="Nkd-like"/>
</dbReference>
<dbReference type="Gene3D" id="1.10.238.10">
    <property type="entry name" value="EF-hand"/>
    <property type="match status" value="1"/>
</dbReference>
<accession>A0ABN8MFG6</accession>
<comment type="function">
    <text evidence="7">Cell autonomous antagonist of the canonical Wnt signaling pathway.</text>
</comment>
<evidence type="ECO:0000256" key="5">
    <source>
        <dbReference type="ARBA" id="ARBA00022723"/>
    </source>
</evidence>
<dbReference type="PANTHER" id="PTHR22611">
    <property type="entry name" value="PROTEIN NAKED CUTICLE"/>
    <property type="match status" value="1"/>
</dbReference>
<dbReference type="PANTHER" id="PTHR22611:SF9">
    <property type="entry name" value="PROTEIN NAKED CUTICLE"/>
    <property type="match status" value="1"/>
</dbReference>
<feature type="region of interest" description="Disordered" evidence="8">
    <location>
        <begin position="421"/>
        <end position="441"/>
    </location>
</feature>
<feature type="region of interest" description="Disordered" evidence="8">
    <location>
        <begin position="240"/>
        <end position="265"/>
    </location>
</feature>
<feature type="compositionally biased region" description="Basic and acidic residues" evidence="8">
    <location>
        <begin position="305"/>
        <end position="321"/>
    </location>
</feature>
<sequence length="477" mass="54050">MLATPGGNRPADPHSIELQSGPPPGQETTSRAASRRHSSSGTVGDCVVESDSANLSPNLTEDPQEKSSCTADFTYKGYPVNVLQDGSCESEKDFCKKYSYYDYPIEVVELPDEPDGKKLEVYFEHEGQVEASTQTTRPAVTTSSECGQSLKSVASDRQEWSYTLYDFEGQGHVTREDLKSLVKSIYEVLGKNISRPKSSQREPVKKVCVRLSVSKERNRDGADKGKQECLLTAVREQPRKSKASRCLSTDREGSMIVNPPSTDYLSQIRPQSSLLEATTQAEGYACKGAHHRRSSSCRRCGQRQTYERDSSKNETRKDPVDSKGMYHYPKRMQTGPGECNPPASGSNEVTRVKEWVNQWCRMYEEDSMNDQPRHKHKVHRRHRGCQPDTCEASCRLRRCPQYLDLATDHLTYPYHTESQSFAFGNGSPRPQHHHKHSEHHCRQSCSKDNGACYHDGKPVIHEHHHHHNHHHYHHYVG</sequence>
<feature type="region of interest" description="Disordered" evidence="8">
    <location>
        <begin position="297"/>
        <end position="347"/>
    </location>
</feature>
<keyword evidence="10" id="KW-1185">Reference proteome</keyword>
<evidence type="ECO:0000256" key="6">
    <source>
        <dbReference type="ARBA" id="ARBA00023136"/>
    </source>
</evidence>
<name>A0ABN8MFG6_9CNID</name>
<keyword evidence="4 7" id="KW-0879">Wnt signaling pathway</keyword>
<keyword evidence="3" id="KW-0963">Cytoplasm</keyword>
<evidence type="ECO:0000313" key="9">
    <source>
        <dbReference type="EMBL" id="CAH3028410.1"/>
    </source>
</evidence>
<dbReference type="EMBL" id="CALNXI010000509">
    <property type="protein sequence ID" value="CAH3028410.1"/>
    <property type="molecule type" value="Genomic_DNA"/>
</dbReference>
<comment type="subcellular location">
    <subcellularLocation>
        <location evidence="7">Cell membrane</location>
    </subcellularLocation>
    <subcellularLocation>
        <location evidence="7">Cytoplasm</location>
    </subcellularLocation>
</comment>
<evidence type="ECO:0000256" key="3">
    <source>
        <dbReference type="ARBA" id="ARBA00022490"/>
    </source>
</evidence>
<feature type="compositionally biased region" description="Basic residues" evidence="8">
    <location>
        <begin position="430"/>
        <end position="439"/>
    </location>
</feature>
<evidence type="ECO:0000256" key="1">
    <source>
        <dbReference type="ARBA" id="ARBA00007081"/>
    </source>
</evidence>
<evidence type="ECO:0000313" key="10">
    <source>
        <dbReference type="Proteomes" id="UP001159427"/>
    </source>
</evidence>
<protein>
    <recommendedName>
        <fullName evidence="7">Protein naked cuticle homolog</fullName>
    </recommendedName>
</protein>
<evidence type="ECO:0000256" key="4">
    <source>
        <dbReference type="ARBA" id="ARBA00022687"/>
    </source>
</evidence>
<keyword evidence="6" id="KW-0472">Membrane</keyword>
<keyword evidence="2 7" id="KW-1003">Cell membrane</keyword>
<keyword evidence="5" id="KW-0479">Metal-binding</keyword>
<comment type="similarity">
    <text evidence="1 7">Belongs to the NKD family.</text>
</comment>
<evidence type="ECO:0000256" key="7">
    <source>
        <dbReference type="RuleBase" id="RU367060"/>
    </source>
</evidence>
<dbReference type="Proteomes" id="UP001159427">
    <property type="component" value="Unassembled WGS sequence"/>
</dbReference>
<proteinExistence type="inferred from homology"/>
<evidence type="ECO:0000256" key="8">
    <source>
        <dbReference type="SAM" id="MobiDB-lite"/>
    </source>
</evidence>
<gene>
    <name evidence="9" type="ORF">PEVE_00033973</name>
</gene>
<comment type="caution">
    <text evidence="9">The sequence shown here is derived from an EMBL/GenBank/DDBJ whole genome shotgun (WGS) entry which is preliminary data.</text>
</comment>